<gene>
    <name evidence="2" type="ORF">EOE67_03835</name>
</gene>
<reference evidence="2 3" key="1">
    <citation type="submission" date="2019-01" db="EMBL/GenBank/DDBJ databases">
        <authorList>
            <person name="Chen W.-M."/>
        </authorList>
    </citation>
    <scope>NUCLEOTIDE SEQUENCE [LARGE SCALE GENOMIC DNA]</scope>
    <source>
        <strain evidence="2 3">KYPC3</strain>
    </source>
</reference>
<evidence type="ECO:0000313" key="2">
    <source>
        <dbReference type="EMBL" id="RVU41372.1"/>
    </source>
</evidence>
<dbReference type="Gene3D" id="3.40.630.30">
    <property type="match status" value="1"/>
</dbReference>
<dbReference type="PROSITE" id="PS51186">
    <property type="entry name" value="GNAT"/>
    <property type="match status" value="1"/>
</dbReference>
<organism evidence="2 3">
    <name type="scientific">Rheinheimera riviphila</name>
    <dbReference type="NCBI Taxonomy" id="1834037"/>
    <lineage>
        <taxon>Bacteria</taxon>
        <taxon>Pseudomonadati</taxon>
        <taxon>Pseudomonadota</taxon>
        <taxon>Gammaproteobacteria</taxon>
        <taxon>Chromatiales</taxon>
        <taxon>Chromatiaceae</taxon>
        <taxon>Rheinheimera</taxon>
    </lineage>
</organism>
<name>A0A437R3R0_9GAMM</name>
<sequence>MWHQQKISEFSVELRPLQRQQLELLRQWRNDPVIAAPMLQQQLISAEMQQQWFARVQQDKRQAQFVIYYKDEAIGACNLKSADGLELGQSETIESGFYLAHPRFRGTLLAFFPALALNQYCFKSLNCKTLLAQVKLSNSAALRFNEKLGYQRQPDNVTVQTGDELAGFEQVELAVFTLNNENHLQAAAAFAPFIRN</sequence>
<comment type="caution">
    <text evidence="2">The sequence shown here is derived from an EMBL/GenBank/DDBJ whole genome shotgun (WGS) entry which is preliminary data.</text>
</comment>
<evidence type="ECO:0000259" key="1">
    <source>
        <dbReference type="PROSITE" id="PS51186"/>
    </source>
</evidence>
<dbReference type="AlphaFoldDB" id="A0A437R3R0"/>
<dbReference type="PANTHER" id="PTHR43415:SF3">
    <property type="entry name" value="GNAT-FAMILY ACETYLTRANSFERASE"/>
    <property type="match status" value="1"/>
</dbReference>
<dbReference type="Proteomes" id="UP000283077">
    <property type="component" value="Unassembled WGS sequence"/>
</dbReference>
<dbReference type="PANTHER" id="PTHR43415">
    <property type="entry name" value="SPERMIDINE N(1)-ACETYLTRANSFERASE"/>
    <property type="match status" value="1"/>
</dbReference>
<evidence type="ECO:0000313" key="3">
    <source>
        <dbReference type="Proteomes" id="UP000283077"/>
    </source>
</evidence>
<keyword evidence="3" id="KW-1185">Reference proteome</keyword>
<dbReference type="InterPro" id="IPR000182">
    <property type="entry name" value="GNAT_dom"/>
</dbReference>
<dbReference type="GO" id="GO:0016747">
    <property type="term" value="F:acyltransferase activity, transferring groups other than amino-acyl groups"/>
    <property type="evidence" value="ECO:0007669"/>
    <property type="project" value="InterPro"/>
</dbReference>
<proteinExistence type="predicted"/>
<dbReference type="EMBL" id="SACS01000002">
    <property type="protein sequence ID" value="RVU41372.1"/>
    <property type="molecule type" value="Genomic_DNA"/>
</dbReference>
<keyword evidence="2" id="KW-0808">Transferase</keyword>
<dbReference type="InterPro" id="IPR016181">
    <property type="entry name" value="Acyl_CoA_acyltransferase"/>
</dbReference>
<protein>
    <submittedName>
        <fullName evidence="2">GNAT family N-acetyltransferase</fullName>
    </submittedName>
</protein>
<accession>A0A437R3R0</accession>
<dbReference type="SUPFAM" id="SSF55729">
    <property type="entry name" value="Acyl-CoA N-acyltransferases (Nat)"/>
    <property type="match status" value="1"/>
</dbReference>
<feature type="domain" description="N-acetyltransferase" evidence="1">
    <location>
        <begin position="12"/>
        <end position="174"/>
    </location>
</feature>
<dbReference type="Pfam" id="PF13302">
    <property type="entry name" value="Acetyltransf_3"/>
    <property type="match status" value="1"/>
</dbReference>
<dbReference type="OrthoDB" id="5358891at2"/>